<dbReference type="InterPro" id="IPR002645">
    <property type="entry name" value="STAS_dom"/>
</dbReference>
<organism evidence="2 3">
    <name type="scientific">Chitinophaga horti</name>
    <dbReference type="NCBI Taxonomy" id="2920382"/>
    <lineage>
        <taxon>Bacteria</taxon>
        <taxon>Pseudomonadati</taxon>
        <taxon>Bacteroidota</taxon>
        <taxon>Chitinophagia</taxon>
        <taxon>Chitinophagales</taxon>
        <taxon>Chitinophagaceae</taxon>
        <taxon>Chitinophaga</taxon>
    </lineage>
</organism>
<evidence type="ECO:0000313" key="2">
    <source>
        <dbReference type="EMBL" id="UYQ91677.1"/>
    </source>
</evidence>
<proteinExistence type="predicted"/>
<dbReference type="RefSeq" id="WP_264280061.1">
    <property type="nucleotide sequence ID" value="NZ_CP107006.1"/>
</dbReference>
<dbReference type="EMBL" id="CP107006">
    <property type="protein sequence ID" value="UYQ91677.1"/>
    <property type="molecule type" value="Genomic_DNA"/>
</dbReference>
<accession>A0ABY6IWC0</accession>
<keyword evidence="3" id="KW-1185">Reference proteome</keyword>
<name>A0ABY6IWC0_9BACT</name>
<gene>
    <name evidence="2" type="ORF">MKQ68_16430</name>
</gene>
<reference evidence="2" key="1">
    <citation type="submission" date="2022-10" db="EMBL/GenBank/DDBJ databases">
        <title>Chitinophaga sp. nov., isolated from soil.</title>
        <authorList>
            <person name="Jeon C.O."/>
        </authorList>
    </citation>
    <scope>NUCLEOTIDE SEQUENCE</scope>
    <source>
        <strain evidence="2">R8</strain>
    </source>
</reference>
<feature type="domain" description="STAS" evidence="1">
    <location>
        <begin position="4"/>
        <end position="106"/>
    </location>
</feature>
<dbReference type="InterPro" id="IPR036513">
    <property type="entry name" value="STAS_dom_sf"/>
</dbReference>
<evidence type="ECO:0000313" key="3">
    <source>
        <dbReference type="Proteomes" id="UP001162741"/>
    </source>
</evidence>
<sequence length="125" mass="14031">MEFKIDTKEKIVIFSPEGEILDANLSASFITGIIRYPDLEGRNLILDLAGIQKTDEKGKEAILAVYRHVYDNGQSCALARLNSDLTDYFTENHPEVLNLAPTLAEAIDLVMMEELEREIGSGEWD</sequence>
<evidence type="ECO:0000259" key="1">
    <source>
        <dbReference type="Pfam" id="PF01740"/>
    </source>
</evidence>
<dbReference type="Pfam" id="PF01740">
    <property type="entry name" value="STAS"/>
    <property type="match status" value="1"/>
</dbReference>
<dbReference type="SUPFAM" id="SSF52091">
    <property type="entry name" value="SpoIIaa-like"/>
    <property type="match status" value="1"/>
</dbReference>
<protein>
    <recommendedName>
        <fullName evidence="1">STAS domain-containing protein</fullName>
    </recommendedName>
</protein>
<dbReference type="Gene3D" id="3.30.750.24">
    <property type="entry name" value="STAS domain"/>
    <property type="match status" value="1"/>
</dbReference>
<dbReference type="Proteomes" id="UP001162741">
    <property type="component" value="Chromosome"/>
</dbReference>